<name>A0ACC2QUP5_9NEOP</name>
<reference evidence="1" key="1">
    <citation type="submission" date="2023-03" db="EMBL/GenBank/DDBJ databases">
        <title>Chromosome-level genomes of two armyworms, Mythimna separata and Mythimna loreyi, provide insights into the biosynthesis and reception of sex pheromones.</title>
        <authorList>
            <person name="Zhao H."/>
        </authorList>
    </citation>
    <scope>NUCLEOTIDE SEQUENCE</scope>
    <source>
        <strain evidence="1">BeijingLab</strain>
    </source>
</reference>
<accession>A0ACC2QUP5</accession>
<evidence type="ECO:0000313" key="1">
    <source>
        <dbReference type="EMBL" id="KAJ8724457.1"/>
    </source>
</evidence>
<dbReference type="Proteomes" id="UP001231649">
    <property type="component" value="Chromosome 8"/>
</dbReference>
<evidence type="ECO:0000313" key="2">
    <source>
        <dbReference type="Proteomes" id="UP001231649"/>
    </source>
</evidence>
<keyword evidence="2" id="KW-1185">Reference proteome</keyword>
<protein>
    <submittedName>
        <fullName evidence="1">Uncharacterized protein</fullName>
    </submittedName>
</protein>
<gene>
    <name evidence="1" type="ORF">PYW08_015931</name>
</gene>
<comment type="caution">
    <text evidence="1">The sequence shown here is derived from an EMBL/GenBank/DDBJ whole genome shotgun (WGS) entry which is preliminary data.</text>
</comment>
<organism evidence="1 2">
    <name type="scientific">Mythimna loreyi</name>
    <dbReference type="NCBI Taxonomy" id="667449"/>
    <lineage>
        <taxon>Eukaryota</taxon>
        <taxon>Metazoa</taxon>
        <taxon>Ecdysozoa</taxon>
        <taxon>Arthropoda</taxon>
        <taxon>Hexapoda</taxon>
        <taxon>Insecta</taxon>
        <taxon>Pterygota</taxon>
        <taxon>Neoptera</taxon>
        <taxon>Endopterygota</taxon>
        <taxon>Lepidoptera</taxon>
        <taxon>Glossata</taxon>
        <taxon>Ditrysia</taxon>
        <taxon>Noctuoidea</taxon>
        <taxon>Noctuidae</taxon>
        <taxon>Noctuinae</taxon>
        <taxon>Hadenini</taxon>
        <taxon>Mythimna</taxon>
    </lineage>
</organism>
<dbReference type="EMBL" id="CM056784">
    <property type="protein sequence ID" value="KAJ8724457.1"/>
    <property type="molecule type" value="Genomic_DNA"/>
</dbReference>
<proteinExistence type="predicted"/>
<sequence length="172" mass="19944">MIPCFVTFFLTLLVCGLLSKQCTIDMAGYFEEMGFEELQEGQQANHLLDMARFLIDFGFYNEDIIGEWPKLPPPASREVVLSLPEITIEGNDKSCPICLKAFSNGEKAKEMPCHHQFHAKCILTWLDKTNTCPFCRYELPTDDEAYEAYRKDKKRKEQRQEDIETLHNSMFS</sequence>